<accession>A0A8C2N961</accession>
<organism evidence="1">
    <name type="scientific">Capra hircus</name>
    <name type="common">Goat</name>
    <dbReference type="NCBI Taxonomy" id="9925"/>
    <lineage>
        <taxon>Eukaryota</taxon>
        <taxon>Metazoa</taxon>
        <taxon>Chordata</taxon>
        <taxon>Craniata</taxon>
        <taxon>Vertebrata</taxon>
        <taxon>Euteleostomi</taxon>
        <taxon>Mammalia</taxon>
        <taxon>Eutheria</taxon>
        <taxon>Laurasiatheria</taxon>
        <taxon>Artiodactyla</taxon>
        <taxon>Ruminantia</taxon>
        <taxon>Pecora</taxon>
        <taxon>Bovidae</taxon>
        <taxon>Caprinae</taxon>
        <taxon>Capra</taxon>
    </lineage>
</organism>
<protein>
    <submittedName>
        <fullName evidence="1">Uncharacterized protein</fullName>
    </submittedName>
</protein>
<name>A0A8C2N961_CAPHI</name>
<dbReference type="AlphaFoldDB" id="A0A8C2N961"/>
<proteinExistence type="predicted"/>
<evidence type="ECO:0000313" key="1">
    <source>
        <dbReference type="Ensembl" id="ENSCHIP00010001988.1"/>
    </source>
</evidence>
<dbReference type="Ensembl" id="ENSCHIT00010002750.1">
    <property type="protein sequence ID" value="ENSCHIP00010001988.1"/>
    <property type="gene ID" value="ENSCHIG00010001467.1"/>
</dbReference>
<reference evidence="1" key="1">
    <citation type="submission" date="2019-03" db="EMBL/GenBank/DDBJ databases">
        <title>Genome sequencing and reference-guided assembly of Black Bengal Goat (Capra hircus).</title>
        <authorList>
            <person name="Siddiki A.Z."/>
            <person name="Baten A."/>
            <person name="Billah M."/>
            <person name="Alam M.A.U."/>
            <person name="Shawrob K.S.M."/>
            <person name="Saha S."/>
            <person name="Chowdhury M."/>
            <person name="Rahman A.H."/>
            <person name="Stear M."/>
            <person name="Miah G."/>
            <person name="Das G.B."/>
            <person name="Hossain M.M."/>
            <person name="Kumkum M."/>
            <person name="Islam M.S."/>
            <person name="Mollah A.M."/>
            <person name="Ahsan A."/>
            <person name="Tusar F."/>
            <person name="Khan M.K.I."/>
        </authorList>
    </citation>
    <scope>NUCLEOTIDE SEQUENCE [LARGE SCALE GENOMIC DNA]</scope>
</reference>
<reference evidence="1" key="2">
    <citation type="submission" date="2025-08" db="UniProtKB">
        <authorList>
            <consortium name="Ensembl"/>
        </authorList>
    </citation>
    <scope>IDENTIFICATION</scope>
</reference>
<sequence length="101" mass="11422">MLQLRKKINAVARVVKVWNRWLWPLATRLRVQTGRGAGQDPRPVERELSSCCRTCRPFSASNQVRKHTEPQAKPVFQSLPKCAFCGGYDRGGFAPKGQNAR</sequence>